<name>A0A0L0F8A7_9EUKA</name>
<dbReference type="Proteomes" id="UP000054560">
    <property type="component" value="Unassembled WGS sequence"/>
</dbReference>
<accession>A0A0L0F8A7</accession>
<evidence type="ECO:0000313" key="1">
    <source>
        <dbReference type="EMBL" id="KNC72781.1"/>
    </source>
</evidence>
<proteinExistence type="predicted"/>
<dbReference type="RefSeq" id="XP_014146683.1">
    <property type="nucleotide sequence ID" value="XM_014291208.1"/>
</dbReference>
<sequence length="53" mass="6063">GGKTNSKFDDFEYDDEGSQYSKDTYRSDNLKAVLYNNDQLDSIDYDMIAAVVK</sequence>
<organism evidence="1 2">
    <name type="scientific">Sphaeroforma arctica JP610</name>
    <dbReference type="NCBI Taxonomy" id="667725"/>
    <lineage>
        <taxon>Eukaryota</taxon>
        <taxon>Ichthyosporea</taxon>
        <taxon>Ichthyophonida</taxon>
        <taxon>Sphaeroforma</taxon>
    </lineage>
</organism>
<dbReference type="EMBL" id="KQ246514">
    <property type="protein sequence ID" value="KNC72781.1"/>
    <property type="molecule type" value="Genomic_DNA"/>
</dbReference>
<feature type="non-terminal residue" evidence="1">
    <location>
        <position position="1"/>
    </location>
</feature>
<dbReference type="AlphaFoldDB" id="A0A0L0F8A7"/>
<gene>
    <name evidence="1" type="ORF">SARC_14658</name>
</gene>
<protein>
    <submittedName>
        <fullName evidence="1">Uncharacterized protein</fullName>
    </submittedName>
</protein>
<reference evidence="1 2" key="1">
    <citation type="submission" date="2011-02" db="EMBL/GenBank/DDBJ databases">
        <title>The Genome Sequence of Sphaeroforma arctica JP610.</title>
        <authorList>
            <consortium name="The Broad Institute Genome Sequencing Platform"/>
            <person name="Russ C."/>
            <person name="Cuomo C."/>
            <person name="Young S.K."/>
            <person name="Zeng Q."/>
            <person name="Gargeya S."/>
            <person name="Alvarado L."/>
            <person name="Berlin A."/>
            <person name="Chapman S.B."/>
            <person name="Chen Z."/>
            <person name="Freedman E."/>
            <person name="Gellesch M."/>
            <person name="Goldberg J."/>
            <person name="Griggs A."/>
            <person name="Gujja S."/>
            <person name="Heilman E."/>
            <person name="Heiman D."/>
            <person name="Howarth C."/>
            <person name="Mehta T."/>
            <person name="Neiman D."/>
            <person name="Pearson M."/>
            <person name="Roberts A."/>
            <person name="Saif S."/>
            <person name="Shea T."/>
            <person name="Shenoy N."/>
            <person name="Sisk P."/>
            <person name="Stolte C."/>
            <person name="Sykes S."/>
            <person name="White J."/>
            <person name="Yandava C."/>
            <person name="Burger G."/>
            <person name="Gray M.W."/>
            <person name="Holland P.W.H."/>
            <person name="King N."/>
            <person name="Lang F.B.F."/>
            <person name="Roger A.J."/>
            <person name="Ruiz-Trillo I."/>
            <person name="Haas B."/>
            <person name="Nusbaum C."/>
            <person name="Birren B."/>
        </authorList>
    </citation>
    <scope>NUCLEOTIDE SEQUENCE [LARGE SCALE GENOMIC DNA]</scope>
    <source>
        <strain evidence="1 2">JP610</strain>
    </source>
</reference>
<evidence type="ECO:0000313" key="2">
    <source>
        <dbReference type="Proteomes" id="UP000054560"/>
    </source>
</evidence>
<dbReference type="GeneID" id="25915162"/>
<keyword evidence="2" id="KW-1185">Reference proteome</keyword>